<proteinExistence type="predicted"/>
<gene>
    <name evidence="1" type="ordered locus">Trebr_1704</name>
</gene>
<dbReference type="Proteomes" id="UP000006546">
    <property type="component" value="Chromosome"/>
</dbReference>
<dbReference type="AlphaFoldDB" id="F4LQ48"/>
<evidence type="ECO:0000313" key="2">
    <source>
        <dbReference type="Proteomes" id="UP000006546"/>
    </source>
</evidence>
<protein>
    <submittedName>
        <fullName evidence="1">Uncharacterized protein</fullName>
    </submittedName>
</protein>
<dbReference type="STRING" id="906968.Trebr_1704"/>
<reference evidence="2" key="1">
    <citation type="submission" date="2011-04" db="EMBL/GenBank/DDBJ databases">
        <title>The complete genome of Treponema brennaborense DSM 12168.</title>
        <authorList>
            <person name="Lucas S."/>
            <person name="Han J."/>
            <person name="Lapidus A."/>
            <person name="Bruce D."/>
            <person name="Goodwin L."/>
            <person name="Pitluck S."/>
            <person name="Peters L."/>
            <person name="Kyrpides N."/>
            <person name="Mavromatis K."/>
            <person name="Ivanova N."/>
            <person name="Mikhailova N."/>
            <person name="Pagani I."/>
            <person name="Teshima H."/>
            <person name="Detter J.C."/>
            <person name="Tapia R."/>
            <person name="Han C."/>
            <person name="Land M."/>
            <person name="Hauser L."/>
            <person name="Markowitz V."/>
            <person name="Cheng J.-F."/>
            <person name="Hugenholtz P."/>
            <person name="Woyke T."/>
            <person name="Wu D."/>
            <person name="Gronow S."/>
            <person name="Wellnitz S."/>
            <person name="Brambilla E."/>
            <person name="Klenk H.-P."/>
            <person name="Eisen J.A."/>
        </authorList>
    </citation>
    <scope>NUCLEOTIDE SEQUENCE [LARGE SCALE GENOMIC DNA]</scope>
    <source>
        <strain evidence="2">DSM 12168 / CIP 105900 / DD5/3</strain>
    </source>
</reference>
<dbReference type="Gene3D" id="1.20.5.2950">
    <property type="match status" value="1"/>
</dbReference>
<keyword evidence="2" id="KW-1185">Reference proteome</keyword>
<organism evidence="1 2">
    <name type="scientific">Treponema brennaborense (strain DSM 12168 / CIP 105900 / DD5/3)</name>
    <dbReference type="NCBI Taxonomy" id="906968"/>
    <lineage>
        <taxon>Bacteria</taxon>
        <taxon>Pseudomonadati</taxon>
        <taxon>Spirochaetota</taxon>
        <taxon>Spirochaetia</taxon>
        <taxon>Spirochaetales</taxon>
        <taxon>Treponemataceae</taxon>
        <taxon>Treponema</taxon>
    </lineage>
</organism>
<evidence type="ECO:0000313" key="1">
    <source>
        <dbReference type="EMBL" id="AEE17126.1"/>
    </source>
</evidence>
<dbReference type="EMBL" id="CP002696">
    <property type="protein sequence ID" value="AEE17126.1"/>
    <property type="molecule type" value="Genomic_DNA"/>
</dbReference>
<dbReference type="KEGG" id="tbe:Trebr_1704"/>
<dbReference type="RefSeq" id="WP_013758831.1">
    <property type="nucleotide sequence ID" value="NC_015500.1"/>
</dbReference>
<dbReference type="OrthoDB" id="363295at2"/>
<dbReference type="HOGENOM" id="CLU_177875_0_0_12"/>
<sequence length="101" mass="11364">MAETDVIGHLLNIEHQAAELLLDTQTEADRRLTEARAKADAEYKTQYEQLIRRLEAEYAAAAAEIEKNHSGIMHEYRNTVDATETDPVSFGALLDSLLFTE</sequence>
<name>F4LQ48_TREBD</name>
<dbReference type="eggNOG" id="ENOG5031CWM">
    <property type="taxonomic scope" value="Bacteria"/>
</dbReference>
<accession>F4LQ48</accession>